<gene>
    <name evidence="1" type="ORF">QM524_01135</name>
</gene>
<evidence type="ECO:0008006" key="3">
    <source>
        <dbReference type="Google" id="ProtNLM"/>
    </source>
</evidence>
<reference evidence="1 2" key="1">
    <citation type="submission" date="2023-05" db="EMBL/GenBank/DDBJ databases">
        <title>Novel species of genus Flectobacillus isolated from stream in China.</title>
        <authorList>
            <person name="Lu H."/>
        </authorList>
    </citation>
    <scope>NUCLEOTIDE SEQUENCE [LARGE SCALE GENOMIC DNA]</scope>
    <source>
        <strain evidence="1 2">KCTC 42575</strain>
    </source>
</reference>
<comment type="caution">
    <text evidence="1">The sequence shown here is derived from an EMBL/GenBank/DDBJ whole genome shotgun (WGS) entry which is preliminary data.</text>
</comment>
<sequence>MSTIGLISEGITDQIVIEHILYGLLDDEDLSVEPLQPTRDETDENLAITAGNWVKVFEYCESSQFQQAVENMDFVIIQIDADIFKKENLNKKYKVVLQNLSSEEQLEVIKNKLIELIGHELVENHGNKIIFAISIDSIECWLLPIYYSNKPQIASKEVNCLETLNKELIKVENFTIDKKNPRYYRKICKPYRKKKELTKLYKFNPNFTAFIEDVQLKMVL</sequence>
<dbReference type="Proteomes" id="UP001236507">
    <property type="component" value="Unassembled WGS sequence"/>
</dbReference>
<protein>
    <recommendedName>
        <fullName evidence="3">Phage tail protein</fullName>
    </recommendedName>
</protein>
<proteinExistence type="predicted"/>
<dbReference type="EMBL" id="JASHIF010000002">
    <property type="protein sequence ID" value="MDI9857799.1"/>
    <property type="molecule type" value="Genomic_DNA"/>
</dbReference>
<keyword evidence="2" id="KW-1185">Reference proteome</keyword>
<evidence type="ECO:0000313" key="1">
    <source>
        <dbReference type="EMBL" id="MDI9857799.1"/>
    </source>
</evidence>
<organism evidence="1 2">
    <name type="scientific">Flectobacillus roseus</name>
    <dbReference type="NCBI Taxonomy" id="502259"/>
    <lineage>
        <taxon>Bacteria</taxon>
        <taxon>Pseudomonadati</taxon>
        <taxon>Bacteroidota</taxon>
        <taxon>Cytophagia</taxon>
        <taxon>Cytophagales</taxon>
        <taxon>Flectobacillaceae</taxon>
        <taxon>Flectobacillus</taxon>
    </lineage>
</organism>
<accession>A0ABT6Y2V7</accession>
<name>A0ABT6Y2V7_9BACT</name>
<dbReference type="RefSeq" id="WP_283343100.1">
    <property type="nucleotide sequence ID" value="NZ_JASHIF010000002.1"/>
</dbReference>
<evidence type="ECO:0000313" key="2">
    <source>
        <dbReference type="Proteomes" id="UP001236507"/>
    </source>
</evidence>